<dbReference type="InterPro" id="IPR032861">
    <property type="entry name" value="TAXi_N"/>
</dbReference>
<feature type="chain" id="PRO_5035256761" description="Peptidase A1 domain-containing protein" evidence="2">
    <location>
        <begin position="32"/>
        <end position="276"/>
    </location>
</feature>
<dbReference type="GO" id="GO:0004190">
    <property type="term" value="F:aspartic-type endopeptidase activity"/>
    <property type="evidence" value="ECO:0007669"/>
    <property type="project" value="InterPro"/>
</dbReference>
<organism evidence="4 5">
    <name type="scientific">Zingiber officinale</name>
    <name type="common">Ginger</name>
    <name type="synonym">Amomum zingiber</name>
    <dbReference type="NCBI Taxonomy" id="94328"/>
    <lineage>
        <taxon>Eukaryota</taxon>
        <taxon>Viridiplantae</taxon>
        <taxon>Streptophyta</taxon>
        <taxon>Embryophyta</taxon>
        <taxon>Tracheophyta</taxon>
        <taxon>Spermatophyta</taxon>
        <taxon>Magnoliopsida</taxon>
        <taxon>Liliopsida</taxon>
        <taxon>Zingiberales</taxon>
        <taxon>Zingiberaceae</taxon>
        <taxon>Zingiber</taxon>
    </lineage>
</organism>
<protein>
    <recommendedName>
        <fullName evidence="3">Peptidase A1 domain-containing protein</fullName>
    </recommendedName>
</protein>
<dbReference type="InterPro" id="IPR033121">
    <property type="entry name" value="PEPTIDASE_A1"/>
</dbReference>
<name>A0A8J5KF23_ZINOF</name>
<dbReference type="InterPro" id="IPR001461">
    <property type="entry name" value="Aspartic_peptidase_A1"/>
</dbReference>
<dbReference type="PANTHER" id="PTHR13683:SF768">
    <property type="entry name" value="EUKARYOTIC ASPARTYL PROTEASE FAMILY PROTEIN"/>
    <property type="match status" value="1"/>
</dbReference>
<accession>A0A8J5KF23</accession>
<dbReference type="CDD" id="cd05471">
    <property type="entry name" value="pepsin_like"/>
    <property type="match status" value="1"/>
</dbReference>
<keyword evidence="5" id="KW-1185">Reference proteome</keyword>
<feature type="signal peptide" evidence="2">
    <location>
        <begin position="1"/>
        <end position="31"/>
    </location>
</feature>
<proteinExistence type="inferred from homology"/>
<dbReference type="GO" id="GO:0006508">
    <property type="term" value="P:proteolysis"/>
    <property type="evidence" value="ECO:0007669"/>
    <property type="project" value="InterPro"/>
</dbReference>
<evidence type="ECO:0000313" key="5">
    <source>
        <dbReference type="Proteomes" id="UP000734854"/>
    </source>
</evidence>
<dbReference type="SUPFAM" id="SSF50630">
    <property type="entry name" value="Acid proteases"/>
    <property type="match status" value="1"/>
</dbReference>
<dbReference type="InterPro" id="IPR021109">
    <property type="entry name" value="Peptidase_aspartic_dom_sf"/>
</dbReference>
<gene>
    <name evidence="4" type="ORF">ZIOFF_062679</name>
</gene>
<evidence type="ECO:0000256" key="2">
    <source>
        <dbReference type="SAM" id="SignalP"/>
    </source>
</evidence>
<dbReference type="InterPro" id="IPR034164">
    <property type="entry name" value="Pepsin-like_dom"/>
</dbReference>
<dbReference type="Gene3D" id="2.40.70.10">
    <property type="entry name" value="Acid Proteases"/>
    <property type="match status" value="1"/>
</dbReference>
<dbReference type="Pfam" id="PF14543">
    <property type="entry name" value="TAXi_N"/>
    <property type="match status" value="1"/>
</dbReference>
<sequence>MVPQYSPSSSSSSLLALLLVLLLALAPSITAVGLLKVRHKFLGRRQAIAELRTHDIHRHSRILAAVDIPIGGSGIPTDAGLYYAEIAIGTPPTNFHVQVDTGSDLLWVNCISCVECPKKSDLGFDLMLYDPKASTTSRLVSCQDKFCLSTYGDIPGCFSNFPCEYKVVYGDGSTTAGLFITDTIEYNQVSSGHQTQLANATVTFGLVHNLAASGKSGRIFAHCLDTVSGGGIFIIGHVVEPKVKTTPLGIGISARRVKEVREKIEELKKRESEEEK</sequence>
<comment type="similarity">
    <text evidence="1">Belongs to the peptidase A1 family.</text>
</comment>
<evidence type="ECO:0000313" key="4">
    <source>
        <dbReference type="EMBL" id="KAG6479217.1"/>
    </source>
</evidence>
<dbReference type="PANTHER" id="PTHR13683">
    <property type="entry name" value="ASPARTYL PROTEASES"/>
    <property type="match status" value="1"/>
</dbReference>
<evidence type="ECO:0000256" key="1">
    <source>
        <dbReference type="ARBA" id="ARBA00007447"/>
    </source>
</evidence>
<evidence type="ECO:0000259" key="3">
    <source>
        <dbReference type="PROSITE" id="PS51767"/>
    </source>
</evidence>
<dbReference type="Proteomes" id="UP000734854">
    <property type="component" value="Unassembled WGS sequence"/>
</dbReference>
<comment type="caution">
    <text evidence="4">The sequence shown here is derived from an EMBL/GenBank/DDBJ whole genome shotgun (WGS) entry which is preliminary data.</text>
</comment>
<dbReference type="AlphaFoldDB" id="A0A8J5KF23"/>
<reference evidence="4 5" key="1">
    <citation type="submission" date="2020-08" db="EMBL/GenBank/DDBJ databases">
        <title>Plant Genome Project.</title>
        <authorList>
            <person name="Zhang R.-G."/>
        </authorList>
    </citation>
    <scope>NUCLEOTIDE SEQUENCE [LARGE SCALE GENOMIC DNA]</scope>
    <source>
        <tissue evidence="4">Rhizome</tissue>
    </source>
</reference>
<dbReference type="EMBL" id="JACMSC010000017">
    <property type="protein sequence ID" value="KAG6479217.1"/>
    <property type="molecule type" value="Genomic_DNA"/>
</dbReference>
<dbReference type="PROSITE" id="PS51767">
    <property type="entry name" value="PEPTIDASE_A1"/>
    <property type="match status" value="1"/>
</dbReference>
<feature type="domain" description="Peptidase A1" evidence="3">
    <location>
        <begin position="82"/>
        <end position="276"/>
    </location>
</feature>
<keyword evidence="2" id="KW-0732">Signal</keyword>